<evidence type="ECO:0000313" key="7">
    <source>
        <dbReference type="Proteomes" id="UP001501442"/>
    </source>
</evidence>
<dbReference type="EMBL" id="BAABHK010000002">
    <property type="protein sequence ID" value="GAA4623944.1"/>
    <property type="molecule type" value="Genomic_DNA"/>
</dbReference>
<comment type="similarity">
    <text evidence="1">Belongs to the LysR transcriptional regulatory family.</text>
</comment>
<keyword evidence="2" id="KW-0805">Transcription regulation</keyword>
<evidence type="ECO:0000256" key="4">
    <source>
        <dbReference type="ARBA" id="ARBA00023163"/>
    </source>
</evidence>
<dbReference type="SUPFAM" id="SSF46785">
    <property type="entry name" value="Winged helix' DNA-binding domain"/>
    <property type="match status" value="1"/>
</dbReference>
<proteinExistence type="inferred from homology"/>
<dbReference type="PANTHER" id="PTHR30346">
    <property type="entry name" value="TRANSCRIPTIONAL DUAL REGULATOR HCAR-RELATED"/>
    <property type="match status" value="1"/>
</dbReference>
<dbReference type="InterPro" id="IPR000847">
    <property type="entry name" value="LysR_HTH_N"/>
</dbReference>
<dbReference type="PANTHER" id="PTHR30346:SF29">
    <property type="entry name" value="LYSR SUBSTRATE-BINDING"/>
    <property type="match status" value="1"/>
</dbReference>
<sequence>MLNPVHLRTLTAVVEAGSFADAARRLGYTGSAVSQQIAALERAVRMPLFERGAHTITPTPAAVYLVRRAVDVLSALDALEEDVRGMSAGRIGRLRLGSFPTASQRLLPIGLAAYARSYPSVEILLDEGEPDELLPLVRAGELDLALVYRYDLVPRPWPEDLEEVRLLEEELLLLLPERHPLAAAEAVALADLRRETWVAAREGTAGASCLNRLCAQAGYQPQLDYRSNDYSVIRGFVRSGLGVALVPALAHQPSEGVVATRLDGAEARRRVVAVYRPAAANPVVTGAVEVLRESAARLAGDLPGIAAEA</sequence>
<gene>
    <name evidence="6" type="ORF">GCM10023196_022190</name>
</gene>
<evidence type="ECO:0000256" key="3">
    <source>
        <dbReference type="ARBA" id="ARBA00023125"/>
    </source>
</evidence>
<protein>
    <submittedName>
        <fullName evidence="6">LysR family transcriptional regulator</fullName>
    </submittedName>
</protein>
<name>A0ABP8U9R3_9ACTN</name>
<comment type="caution">
    <text evidence="6">The sequence shown here is derived from an EMBL/GenBank/DDBJ whole genome shotgun (WGS) entry which is preliminary data.</text>
</comment>
<keyword evidence="7" id="KW-1185">Reference proteome</keyword>
<accession>A0ABP8U9R3</accession>
<dbReference type="PROSITE" id="PS50931">
    <property type="entry name" value="HTH_LYSR"/>
    <property type="match status" value="1"/>
</dbReference>
<evidence type="ECO:0000256" key="2">
    <source>
        <dbReference type="ARBA" id="ARBA00023015"/>
    </source>
</evidence>
<dbReference type="Gene3D" id="3.40.190.10">
    <property type="entry name" value="Periplasmic binding protein-like II"/>
    <property type="match status" value="2"/>
</dbReference>
<dbReference type="InterPro" id="IPR036390">
    <property type="entry name" value="WH_DNA-bd_sf"/>
</dbReference>
<reference evidence="7" key="1">
    <citation type="journal article" date="2019" name="Int. J. Syst. Evol. Microbiol.">
        <title>The Global Catalogue of Microorganisms (GCM) 10K type strain sequencing project: providing services to taxonomists for standard genome sequencing and annotation.</title>
        <authorList>
            <consortium name="The Broad Institute Genomics Platform"/>
            <consortium name="The Broad Institute Genome Sequencing Center for Infectious Disease"/>
            <person name="Wu L."/>
            <person name="Ma J."/>
        </authorList>
    </citation>
    <scope>NUCLEOTIDE SEQUENCE [LARGE SCALE GENOMIC DNA]</scope>
    <source>
        <strain evidence="7">JCM 17939</strain>
    </source>
</reference>
<dbReference type="Pfam" id="PF00126">
    <property type="entry name" value="HTH_1"/>
    <property type="match status" value="1"/>
</dbReference>
<keyword evidence="3" id="KW-0238">DNA-binding</keyword>
<evidence type="ECO:0000259" key="5">
    <source>
        <dbReference type="PROSITE" id="PS50931"/>
    </source>
</evidence>
<evidence type="ECO:0000313" key="6">
    <source>
        <dbReference type="EMBL" id="GAA4623944.1"/>
    </source>
</evidence>
<dbReference type="InterPro" id="IPR036388">
    <property type="entry name" value="WH-like_DNA-bd_sf"/>
</dbReference>
<dbReference type="InterPro" id="IPR005119">
    <property type="entry name" value="LysR_subst-bd"/>
</dbReference>
<organism evidence="6 7">
    <name type="scientific">Actinoallomurus vinaceus</name>
    <dbReference type="NCBI Taxonomy" id="1080074"/>
    <lineage>
        <taxon>Bacteria</taxon>
        <taxon>Bacillati</taxon>
        <taxon>Actinomycetota</taxon>
        <taxon>Actinomycetes</taxon>
        <taxon>Streptosporangiales</taxon>
        <taxon>Thermomonosporaceae</taxon>
        <taxon>Actinoallomurus</taxon>
    </lineage>
</organism>
<dbReference type="Pfam" id="PF03466">
    <property type="entry name" value="LysR_substrate"/>
    <property type="match status" value="1"/>
</dbReference>
<dbReference type="RefSeq" id="WP_345430590.1">
    <property type="nucleotide sequence ID" value="NZ_BAABHK010000002.1"/>
</dbReference>
<evidence type="ECO:0000256" key="1">
    <source>
        <dbReference type="ARBA" id="ARBA00009437"/>
    </source>
</evidence>
<dbReference type="Gene3D" id="1.10.10.10">
    <property type="entry name" value="Winged helix-like DNA-binding domain superfamily/Winged helix DNA-binding domain"/>
    <property type="match status" value="1"/>
</dbReference>
<keyword evidence="4" id="KW-0804">Transcription</keyword>
<dbReference type="SUPFAM" id="SSF53850">
    <property type="entry name" value="Periplasmic binding protein-like II"/>
    <property type="match status" value="1"/>
</dbReference>
<feature type="domain" description="HTH lysR-type" evidence="5">
    <location>
        <begin position="2"/>
        <end position="59"/>
    </location>
</feature>
<dbReference type="Proteomes" id="UP001501442">
    <property type="component" value="Unassembled WGS sequence"/>
</dbReference>